<keyword evidence="1" id="KW-0472">Membrane</keyword>
<protein>
    <submittedName>
        <fullName evidence="2">Uncharacterized protein</fullName>
    </submittedName>
</protein>
<organism evidence="2">
    <name type="scientific">Brassica oleracea</name>
    <name type="common">Wild cabbage</name>
    <dbReference type="NCBI Taxonomy" id="3712"/>
    <lineage>
        <taxon>Eukaryota</taxon>
        <taxon>Viridiplantae</taxon>
        <taxon>Streptophyta</taxon>
        <taxon>Embryophyta</taxon>
        <taxon>Tracheophyta</taxon>
        <taxon>Spermatophyta</taxon>
        <taxon>Magnoliopsida</taxon>
        <taxon>eudicotyledons</taxon>
        <taxon>Gunneridae</taxon>
        <taxon>Pentapetalae</taxon>
        <taxon>rosids</taxon>
        <taxon>malvids</taxon>
        <taxon>Brassicales</taxon>
        <taxon>Brassicaceae</taxon>
        <taxon>Brassiceae</taxon>
        <taxon>Brassica</taxon>
    </lineage>
</organism>
<sequence length="43" mass="4993">MCLAFFFFSLLYGFFAILAIRVLGLLLVLIEGVFFFRFPVLLD</sequence>
<name>A0A3P6CM37_BRAOL</name>
<keyword evidence="1" id="KW-1133">Transmembrane helix</keyword>
<dbReference type="EMBL" id="LR031873">
    <property type="protein sequence ID" value="VDD09442.1"/>
    <property type="molecule type" value="Genomic_DNA"/>
</dbReference>
<evidence type="ECO:0000313" key="2">
    <source>
        <dbReference type="EMBL" id="VDD09442.1"/>
    </source>
</evidence>
<keyword evidence="1" id="KW-0812">Transmembrane</keyword>
<proteinExistence type="predicted"/>
<reference evidence="2" key="1">
    <citation type="submission" date="2018-11" db="EMBL/GenBank/DDBJ databases">
        <authorList>
            <consortium name="Genoscope - CEA"/>
            <person name="William W."/>
        </authorList>
    </citation>
    <scope>NUCLEOTIDE SEQUENCE</scope>
</reference>
<gene>
    <name evidence="2" type="ORF">BOLC4T24893H</name>
</gene>
<evidence type="ECO:0000256" key="1">
    <source>
        <dbReference type="SAM" id="Phobius"/>
    </source>
</evidence>
<dbReference type="AlphaFoldDB" id="A0A3P6CM37"/>
<feature type="transmembrane region" description="Helical" evidence="1">
    <location>
        <begin position="6"/>
        <end position="30"/>
    </location>
</feature>
<accession>A0A3P6CM37</accession>